<sequence length="141" mass="15176">MAVKRGSGGGLRSRIKGLTAEMQHQLETAIYAIADEIATDAATSITNGSVSGKNHVPSKPGEPPNADTLKLSREMGVRITGALKAEVVSPTPYAADLEFGTSKMAERPFFRPAVKRNKARGYRQLRAAVDHVIKGGRFRED</sequence>
<feature type="region of interest" description="Disordered" evidence="1">
    <location>
        <begin position="46"/>
        <end position="68"/>
    </location>
</feature>
<dbReference type="AlphaFoldDB" id="A0A084EGS6"/>
<evidence type="ECO:0008006" key="4">
    <source>
        <dbReference type="Google" id="ProtNLM"/>
    </source>
</evidence>
<dbReference type="InterPro" id="IPR010064">
    <property type="entry name" value="HK97-gp10_tail"/>
</dbReference>
<dbReference type="RefSeq" id="WP_037521398.1">
    <property type="nucleotide sequence ID" value="NZ_JGVR01000024.1"/>
</dbReference>
<protein>
    <recommendedName>
        <fullName evidence="4">HK97 gp10 family phage protein</fullName>
    </recommendedName>
</protein>
<dbReference type="NCBIfam" id="TIGR01725">
    <property type="entry name" value="phge_HK97_gp10"/>
    <property type="match status" value="1"/>
</dbReference>
<dbReference type="EMBL" id="JGVR01000024">
    <property type="protein sequence ID" value="KEZ17168.1"/>
    <property type="molecule type" value="Genomic_DNA"/>
</dbReference>
<dbReference type="PATRIC" id="fig|13690.10.peg.3754"/>
<reference evidence="2 3" key="1">
    <citation type="submission" date="2014-03" db="EMBL/GenBank/DDBJ databases">
        <title>Genome sequence of Sphingobium yanoikuyae B1.</title>
        <authorList>
            <person name="Gan H.M."/>
            <person name="Gan H.Y."/>
            <person name="Savka M.A."/>
        </authorList>
    </citation>
    <scope>NUCLEOTIDE SEQUENCE [LARGE SCALE GENOMIC DNA]</scope>
    <source>
        <strain evidence="2 3">B1</strain>
    </source>
</reference>
<name>A0A084EGS6_SPHYA</name>
<organism evidence="2 3">
    <name type="scientific">Sphingobium yanoikuyae</name>
    <name type="common">Sphingomonas yanoikuyae</name>
    <dbReference type="NCBI Taxonomy" id="13690"/>
    <lineage>
        <taxon>Bacteria</taxon>
        <taxon>Pseudomonadati</taxon>
        <taxon>Pseudomonadota</taxon>
        <taxon>Alphaproteobacteria</taxon>
        <taxon>Sphingomonadales</taxon>
        <taxon>Sphingomonadaceae</taxon>
        <taxon>Sphingobium</taxon>
    </lineage>
</organism>
<proteinExistence type="predicted"/>
<dbReference type="Proteomes" id="UP000028534">
    <property type="component" value="Unassembled WGS sequence"/>
</dbReference>
<evidence type="ECO:0000313" key="2">
    <source>
        <dbReference type="EMBL" id="KEZ17168.1"/>
    </source>
</evidence>
<gene>
    <name evidence="2" type="ORF">CP98_03666</name>
</gene>
<accession>A0A084EGS6</accession>
<comment type="caution">
    <text evidence="2">The sequence shown here is derived from an EMBL/GenBank/DDBJ whole genome shotgun (WGS) entry which is preliminary data.</text>
</comment>
<dbReference type="eggNOG" id="ENOG50314DS">
    <property type="taxonomic scope" value="Bacteria"/>
</dbReference>
<evidence type="ECO:0000256" key="1">
    <source>
        <dbReference type="SAM" id="MobiDB-lite"/>
    </source>
</evidence>
<evidence type="ECO:0000313" key="3">
    <source>
        <dbReference type="Proteomes" id="UP000028534"/>
    </source>
</evidence>